<feature type="transmembrane region" description="Helical" evidence="2">
    <location>
        <begin position="6"/>
        <end position="25"/>
    </location>
</feature>
<comment type="caution">
    <text evidence="3">The sequence shown here is derived from an EMBL/GenBank/DDBJ whole genome shotgun (WGS) entry which is preliminary data.</text>
</comment>
<keyword evidence="4" id="KW-1185">Reference proteome</keyword>
<protein>
    <submittedName>
        <fullName evidence="3">Septal ring factor EnvC (AmiA/AmiB activator)</fullName>
    </submittedName>
</protein>
<evidence type="ECO:0000313" key="3">
    <source>
        <dbReference type="EMBL" id="MBP2398920.1"/>
    </source>
</evidence>
<dbReference type="EMBL" id="JAGIOJ010000001">
    <property type="protein sequence ID" value="MBP2398920.1"/>
    <property type="molecule type" value="Genomic_DNA"/>
</dbReference>
<gene>
    <name evidence="3" type="ORF">JOF39_002001</name>
</gene>
<accession>A0ABS4XQY1</accession>
<sequence length="138" mass="15862">MSETSIVAIILGVLTLVGSVGGGYWGHKQFRKEAPVRKRDADIAVAEKSQQMAMAIADDLREDYGRLRTDLNSEREERQKLAGRVDSLETQIREQNRTIQRLREAVRTFNAAWDDLTHRWHHYRASEHPPARPNITID</sequence>
<keyword evidence="2" id="KW-0472">Membrane</keyword>
<organism evidence="3 4">
    <name type="scientific">Glutamicibacter protophormiae</name>
    <name type="common">Brevibacterium protophormiae</name>
    <dbReference type="NCBI Taxonomy" id="37930"/>
    <lineage>
        <taxon>Bacteria</taxon>
        <taxon>Bacillati</taxon>
        <taxon>Actinomycetota</taxon>
        <taxon>Actinomycetes</taxon>
        <taxon>Micrococcales</taxon>
        <taxon>Micrococcaceae</taxon>
        <taxon>Glutamicibacter</taxon>
    </lineage>
</organism>
<dbReference type="RefSeq" id="WP_188947685.1">
    <property type="nucleotide sequence ID" value="NZ_BMPH01000003.1"/>
</dbReference>
<evidence type="ECO:0000256" key="1">
    <source>
        <dbReference type="SAM" id="Coils"/>
    </source>
</evidence>
<keyword evidence="2" id="KW-1133">Transmembrane helix</keyword>
<name>A0ABS4XQY1_GLUPR</name>
<reference evidence="3 4" key="1">
    <citation type="submission" date="2021-03" db="EMBL/GenBank/DDBJ databases">
        <title>Sequencing the genomes of 1000 actinobacteria strains.</title>
        <authorList>
            <person name="Klenk H.-P."/>
        </authorList>
    </citation>
    <scope>NUCLEOTIDE SEQUENCE [LARGE SCALE GENOMIC DNA]</scope>
    <source>
        <strain evidence="3 4">DSM 20168</strain>
    </source>
</reference>
<evidence type="ECO:0000256" key="2">
    <source>
        <dbReference type="SAM" id="Phobius"/>
    </source>
</evidence>
<dbReference type="Proteomes" id="UP001195422">
    <property type="component" value="Unassembled WGS sequence"/>
</dbReference>
<feature type="coiled-coil region" evidence="1">
    <location>
        <begin position="57"/>
        <end position="112"/>
    </location>
</feature>
<keyword evidence="1" id="KW-0175">Coiled coil</keyword>
<proteinExistence type="predicted"/>
<keyword evidence="2" id="KW-0812">Transmembrane</keyword>
<evidence type="ECO:0000313" key="4">
    <source>
        <dbReference type="Proteomes" id="UP001195422"/>
    </source>
</evidence>